<dbReference type="STRING" id="149040.A0A194XJI2"/>
<dbReference type="InterPro" id="IPR036928">
    <property type="entry name" value="AS_sf"/>
</dbReference>
<dbReference type="OrthoDB" id="196847at2759"/>
<dbReference type="SUPFAM" id="SSF75304">
    <property type="entry name" value="Amidase signature (AS) enzymes"/>
    <property type="match status" value="1"/>
</dbReference>
<evidence type="ECO:0000256" key="1">
    <source>
        <dbReference type="ARBA" id="ARBA00009199"/>
    </source>
</evidence>
<dbReference type="EMBL" id="KQ947409">
    <property type="protein sequence ID" value="KUJ20308.1"/>
    <property type="molecule type" value="Genomic_DNA"/>
</dbReference>
<dbReference type="PANTHER" id="PTHR11895:SF169">
    <property type="entry name" value="GLUTAMYL-TRNA(GLN) AMIDOTRANSFERASE"/>
    <property type="match status" value="1"/>
</dbReference>
<dbReference type="PROSITE" id="PS51186">
    <property type="entry name" value="GNAT"/>
    <property type="match status" value="1"/>
</dbReference>
<proteinExistence type="inferred from homology"/>
<protein>
    <submittedName>
        <fullName evidence="3">Amidase signature enzyme</fullName>
    </submittedName>
</protein>
<dbReference type="PANTHER" id="PTHR11895">
    <property type="entry name" value="TRANSAMIDASE"/>
    <property type="match status" value="1"/>
</dbReference>
<dbReference type="Gene3D" id="3.90.1300.10">
    <property type="entry name" value="Amidase signature (AS) domain"/>
    <property type="match status" value="1"/>
</dbReference>
<gene>
    <name evidence="3" type="ORF">LY89DRAFT_682062</name>
</gene>
<accession>A0A194XJI2</accession>
<dbReference type="AlphaFoldDB" id="A0A194XJI2"/>
<dbReference type="CDD" id="cd04301">
    <property type="entry name" value="NAT_SF"/>
    <property type="match status" value="1"/>
</dbReference>
<evidence type="ECO:0000313" key="3">
    <source>
        <dbReference type="EMBL" id="KUJ20308.1"/>
    </source>
</evidence>
<dbReference type="Gene3D" id="3.40.630.30">
    <property type="match status" value="1"/>
</dbReference>
<dbReference type="InParanoid" id="A0A194XJI2"/>
<comment type="similarity">
    <text evidence="1">Belongs to the amidase family.</text>
</comment>
<name>A0A194XJI2_MOLSC</name>
<dbReference type="Pfam" id="PF00583">
    <property type="entry name" value="Acetyltransf_1"/>
    <property type="match status" value="1"/>
</dbReference>
<dbReference type="RefSeq" id="XP_018074663.1">
    <property type="nucleotide sequence ID" value="XM_018214432.1"/>
</dbReference>
<sequence length="706" mass="77169">MVLQLSAANVADVDEIAAVHLAAFDSNILLHAQFPTSTSLDVLRFYLSQEMLASIQGGRQSGKAVFVVRDTEANDKIVSFAKWDLPGPAAESPNLSVQDITCIEGCNKEYLDQYVSKAEAAKFRVVGNKPCYRLTFVGTLPKYQGRGAGRLLTEWGLEKAKQESMPIYLESTISAARLYRRLGFTALDGLSMSLPGRSSEGGPNVYEEVGMLKTWDENADEAFEYWDSSLNITSLYQDYDAGIKPQQVIQAIYDRIDAYKDVQPSVWTHLQPFGDVLRAANELHTRWPNPAQRPPLWGIPFSVKDSIDVAGVPTTIGCPALSTVPNVSAPVFQHCIDAGGLFVGKTNMEQLATGMTGCRSPYGTLHSTFSKMHIVGGSSSGSAVTVSEGLVSFSLGSDTAGSIRVPALFNGILGFKPTKGTVSARGVAPACIHQDCVSFLATSIEDVERIWKVCKGFDKQDFFAKLPSQLLASNGNRQLRLRFGVPPLDALQACSLEYRRLFSQVVETLSKNGAEMADLEWQPFEDANELLYNSTFVLERLTILPDGWFEKNKQLLHPVTRQVFEGALARNSTAVDVFKDLHKQAKYKRAVENILRIETNAEDGIDELTVMVVPTTPFHPTIEEVAQDPLGINGQLGQFAHFANVLDLVAVAVPCGTYETAELVEGRPLRLPFGVTILAGTGLDAELLKVVAQFEEVLGDLGQDEM</sequence>
<reference evidence="3 4" key="1">
    <citation type="submission" date="2015-10" db="EMBL/GenBank/DDBJ databases">
        <title>Full genome of DAOMC 229536 Phialocephala scopiformis, a fungal endophyte of spruce producing the potent anti-insectan compound rugulosin.</title>
        <authorList>
            <consortium name="DOE Joint Genome Institute"/>
            <person name="Walker A.K."/>
            <person name="Frasz S.L."/>
            <person name="Seifert K.A."/>
            <person name="Miller J.D."/>
            <person name="Mondo S.J."/>
            <person name="Labutti K."/>
            <person name="Lipzen A."/>
            <person name="Dockter R."/>
            <person name="Kennedy M."/>
            <person name="Grigoriev I.V."/>
            <person name="Spatafora J.W."/>
        </authorList>
    </citation>
    <scope>NUCLEOTIDE SEQUENCE [LARGE SCALE GENOMIC DNA]</scope>
    <source>
        <strain evidence="3 4">CBS 120377</strain>
    </source>
</reference>
<dbReference type="Pfam" id="PF01425">
    <property type="entry name" value="Amidase"/>
    <property type="match status" value="1"/>
</dbReference>
<dbReference type="GeneID" id="28824158"/>
<dbReference type="InterPro" id="IPR000182">
    <property type="entry name" value="GNAT_dom"/>
</dbReference>
<keyword evidence="4" id="KW-1185">Reference proteome</keyword>
<dbReference type="KEGG" id="psco:LY89DRAFT_682062"/>
<dbReference type="InterPro" id="IPR023631">
    <property type="entry name" value="Amidase_dom"/>
</dbReference>
<dbReference type="Proteomes" id="UP000070700">
    <property type="component" value="Unassembled WGS sequence"/>
</dbReference>
<dbReference type="InterPro" id="IPR000120">
    <property type="entry name" value="Amidase"/>
</dbReference>
<organism evidence="3 4">
    <name type="scientific">Mollisia scopiformis</name>
    <name type="common">Conifer needle endophyte fungus</name>
    <name type="synonym">Phialocephala scopiformis</name>
    <dbReference type="NCBI Taxonomy" id="149040"/>
    <lineage>
        <taxon>Eukaryota</taxon>
        <taxon>Fungi</taxon>
        <taxon>Dikarya</taxon>
        <taxon>Ascomycota</taxon>
        <taxon>Pezizomycotina</taxon>
        <taxon>Leotiomycetes</taxon>
        <taxon>Helotiales</taxon>
        <taxon>Mollisiaceae</taxon>
        <taxon>Mollisia</taxon>
    </lineage>
</organism>
<evidence type="ECO:0000259" key="2">
    <source>
        <dbReference type="PROSITE" id="PS51186"/>
    </source>
</evidence>
<dbReference type="InterPro" id="IPR020556">
    <property type="entry name" value="Amidase_CS"/>
</dbReference>
<dbReference type="SUPFAM" id="SSF55729">
    <property type="entry name" value="Acyl-CoA N-acyltransferases (Nat)"/>
    <property type="match status" value="1"/>
</dbReference>
<evidence type="ECO:0000313" key="4">
    <source>
        <dbReference type="Proteomes" id="UP000070700"/>
    </source>
</evidence>
<feature type="domain" description="N-acetyltransferase" evidence="2">
    <location>
        <begin position="64"/>
        <end position="216"/>
    </location>
</feature>
<dbReference type="InterPro" id="IPR016181">
    <property type="entry name" value="Acyl_CoA_acyltransferase"/>
</dbReference>
<dbReference type="Gene3D" id="1.20.58.1700">
    <property type="match status" value="1"/>
</dbReference>
<dbReference type="GO" id="GO:0016747">
    <property type="term" value="F:acyltransferase activity, transferring groups other than amino-acyl groups"/>
    <property type="evidence" value="ECO:0007669"/>
    <property type="project" value="InterPro"/>
</dbReference>
<dbReference type="PROSITE" id="PS00571">
    <property type="entry name" value="AMIDASES"/>
    <property type="match status" value="1"/>
</dbReference>